<dbReference type="EMBL" id="AP023086">
    <property type="protein sequence ID" value="BCD99456.1"/>
    <property type="molecule type" value="Genomic_DNA"/>
</dbReference>
<dbReference type="InterPro" id="IPR043128">
    <property type="entry name" value="Rev_trsase/Diguanyl_cyclase"/>
</dbReference>
<dbReference type="GO" id="GO:1902201">
    <property type="term" value="P:negative regulation of bacterial-type flagellum-dependent cell motility"/>
    <property type="evidence" value="ECO:0007669"/>
    <property type="project" value="TreeGrafter"/>
</dbReference>
<dbReference type="GO" id="GO:0052621">
    <property type="term" value="F:diguanylate cyclase activity"/>
    <property type="evidence" value="ECO:0007669"/>
    <property type="project" value="UniProtKB-EC"/>
</dbReference>
<evidence type="ECO:0000256" key="2">
    <source>
        <dbReference type="ARBA" id="ARBA00034247"/>
    </source>
</evidence>
<dbReference type="InterPro" id="IPR050469">
    <property type="entry name" value="Diguanylate_Cyclase"/>
</dbReference>
<dbReference type="KEGG" id="marq:MARGE09_P3658"/>
<dbReference type="Pfam" id="PF00990">
    <property type="entry name" value="GGDEF"/>
    <property type="match status" value="1"/>
</dbReference>
<accession>A0AAN1WKQ9</accession>
<dbReference type="PROSITE" id="PS50110">
    <property type="entry name" value="RESPONSE_REGULATORY"/>
    <property type="match status" value="2"/>
</dbReference>
<organism evidence="6 7">
    <name type="scientific">Marinagarivorans cellulosilyticus</name>
    <dbReference type="NCBI Taxonomy" id="2721545"/>
    <lineage>
        <taxon>Bacteria</taxon>
        <taxon>Pseudomonadati</taxon>
        <taxon>Pseudomonadota</taxon>
        <taxon>Gammaproteobacteria</taxon>
        <taxon>Cellvibrionales</taxon>
        <taxon>Cellvibrionaceae</taxon>
        <taxon>Marinagarivorans</taxon>
    </lineage>
</organism>
<dbReference type="GO" id="GO:0005886">
    <property type="term" value="C:plasma membrane"/>
    <property type="evidence" value="ECO:0007669"/>
    <property type="project" value="TreeGrafter"/>
</dbReference>
<feature type="domain" description="Response regulatory" evidence="4">
    <location>
        <begin position="126"/>
        <end position="243"/>
    </location>
</feature>
<dbReference type="SMART" id="SM00448">
    <property type="entry name" value="REC"/>
    <property type="match status" value="2"/>
</dbReference>
<feature type="domain" description="Response regulatory" evidence="4">
    <location>
        <begin position="3"/>
        <end position="118"/>
    </location>
</feature>
<dbReference type="SUPFAM" id="SSF52172">
    <property type="entry name" value="CheY-like"/>
    <property type="match status" value="2"/>
</dbReference>
<dbReference type="RefSeq" id="WP_236984722.1">
    <property type="nucleotide sequence ID" value="NZ_AP023086.1"/>
</dbReference>
<dbReference type="Gene3D" id="3.30.70.270">
    <property type="match status" value="1"/>
</dbReference>
<reference evidence="6 7" key="1">
    <citation type="journal article" date="2022" name="IScience">
        <title>An ultrasensitive nanofiber-based assay for enzymatic hydrolysis and deep-sea microbial degradation of cellulose.</title>
        <authorList>
            <person name="Tsudome M."/>
            <person name="Tachioka M."/>
            <person name="Miyazaki M."/>
            <person name="Uchimura K."/>
            <person name="Tsuda M."/>
            <person name="Takaki Y."/>
            <person name="Deguchi S."/>
        </authorList>
    </citation>
    <scope>NUCLEOTIDE SEQUENCE [LARGE SCALE GENOMIC DNA]</scope>
    <source>
        <strain evidence="6 7">GE09</strain>
    </source>
</reference>
<feature type="modified residue" description="4-aspartylphosphate" evidence="3">
    <location>
        <position position="55"/>
    </location>
</feature>
<dbReference type="Proteomes" id="UP001320119">
    <property type="component" value="Chromosome"/>
</dbReference>
<dbReference type="InterPro" id="IPR001789">
    <property type="entry name" value="Sig_transdc_resp-reg_receiver"/>
</dbReference>
<dbReference type="SUPFAM" id="SSF55073">
    <property type="entry name" value="Nucleotide cyclase"/>
    <property type="match status" value="1"/>
</dbReference>
<dbReference type="Gene3D" id="3.40.50.2300">
    <property type="match status" value="2"/>
</dbReference>
<dbReference type="InterPro" id="IPR011006">
    <property type="entry name" value="CheY-like_superfamily"/>
</dbReference>
<evidence type="ECO:0000259" key="4">
    <source>
        <dbReference type="PROSITE" id="PS50110"/>
    </source>
</evidence>
<keyword evidence="7" id="KW-1185">Reference proteome</keyword>
<dbReference type="GO" id="GO:0000160">
    <property type="term" value="P:phosphorelay signal transduction system"/>
    <property type="evidence" value="ECO:0007669"/>
    <property type="project" value="InterPro"/>
</dbReference>
<gene>
    <name evidence="6" type="ORF">MARGE09_P3658</name>
</gene>
<feature type="domain" description="GGDEF" evidence="5">
    <location>
        <begin position="286"/>
        <end position="420"/>
    </location>
</feature>
<dbReference type="PANTHER" id="PTHR45138:SF9">
    <property type="entry name" value="DIGUANYLATE CYCLASE DGCM-RELATED"/>
    <property type="match status" value="1"/>
</dbReference>
<dbReference type="InterPro" id="IPR029787">
    <property type="entry name" value="Nucleotide_cyclase"/>
</dbReference>
<feature type="modified residue" description="4-aspartylphosphate" evidence="3">
    <location>
        <position position="176"/>
    </location>
</feature>
<dbReference type="SMART" id="SM00267">
    <property type="entry name" value="GGDEF"/>
    <property type="match status" value="1"/>
</dbReference>
<sequence>MKKVLIVEDSSMVMRVIKHVVKQTSLFQPLYAETLAEAKAVIAEHGSDIFAAMVDLSLPDAPNGEIVDYTLSLKIPTIVLTGSFDSARRESLLAKGIVDYVTKEGRFSYLYACNLVHRLIKNESVQVLVVDDSLTSRKIIVGMMKLHRYQVLEAKDGVEAIKVLLDNPSIKMLITDYNMPRMDGFELVQNLRVKYVKSELVIVGISSEGDGHLTARFIKAGANDFIKKPFNHEEFFCRITHNVEQVEMIEQIRDAARRDYYTGVYNRYYFFEKGLQDWLAAQEKNTPAALAVIDLDNFKYVNETFGNEAGDAVMQQVAQRLDHTLDRFLVARADGQEFYVLLVGLSNEKACALIERMGQLISSEPAVWDGHKIAVRFSAGVASRVEKTGEDGFDELVNNAYQCLHRAKDAGGDMIIGDEDPADEE</sequence>
<dbReference type="PROSITE" id="PS50887">
    <property type="entry name" value="GGDEF"/>
    <property type="match status" value="1"/>
</dbReference>
<keyword evidence="3" id="KW-0597">Phosphoprotein</keyword>
<protein>
    <recommendedName>
        <fullName evidence="1">diguanylate cyclase</fullName>
        <ecNumber evidence="1">2.7.7.65</ecNumber>
    </recommendedName>
</protein>
<proteinExistence type="predicted"/>
<comment type="catalytic activity">
    <reaction evidence="2">
        <text>2 GTP = 3',3'-c-di-GMP + 2 diphosphate</text>
        <dbReference type="Rhea" id="RHEA:24898"/>
        <dbReference type="ChEBI" id="CHEBI:33019"/>
        <dbReference type="ChEBI" id="CHEBI:37565"/>
        <dbReference type="ChEBI" id="CHEBI:58805"/>
        <dbReference type="EC" id="2.7.7.65"/>
    </reaction>
</comment>
<dbReference type="PANTHER" id="PTHR45138">
    <property type="entry name" value="REGULATORY COMPONENTS OF SENSORY TRANSDUCTION SYSTEM"/>
    <property type="match status" value="1"/>
</dbReference>
<evidence type="ECO:0000313" key="6">
    <source>
        <dbReference type="EMBL" id="BCD99456.1"/>
    </source>
</evidence>
<name>A0AAN1WKQ9_9GAMM</name>
<evidence type="ECO:0000313" key="7">
    <source>
        <dbReference type="Proteomes" id="UP001320119"/>
    </source>
</evidence>
<dbReference type="GO" id="GO:0043709">
    <property type="term" value="P:cell adhesion involved in single-species biofilm formation"/>
    <property type="evidence" value="ECO:0007669"/>
    <property type="project" value="TreeGrafter"/>
</dbReference>
<evidence type="ECO:0000256" key="3">
    <source>
        <dbReference type="PROSITE-ProRule" id="PRU00169"/>
    </source>
</evidence>
<evidence type="ECO:0000259" key="5">
    <source>
        <dbReference type="PROSITE" id="PS50887"/>
    </source>
</evidence>
<dbReference type="CDD" id="cd01949">
    <property type="entry name" value="GGDEF"/>
    <property type="match status" value="1"/>
</dbReference>
<dbReference type="Pfam" id="PF00072">
    <property type="entry name" value="Response_reg"/>
    <property type="match status" value="1"/>
</dbReference>
<dbReference type="InterPro" id="IPR000160">
    <property type="entry name" value="GGDEF_dom"/>
</dbReference>
<evidence type="ECO:0000256" key="1">
    <source>
        <dbReference type="ARBA" id="ARBA00012528"/>
    </source>
</evidence>
<dbReference type="NCBIfam" id="TIGR00254">
    <property type="entry name" value="GGDEF"/>
    <property type="match status" value="1"/>
</dbReference>
<dbReference type="AlphaFoldDB" id="A0AAN1WKQ9"/>
<dbReference type="CDD" id="cd19921">
    <property type="entry name" value="REC_1_GGDEF"/>
    <property type="match status" value="1"/>
</dbReference>
<dbReference type="EC" id="2.7.7.65" evidence="1"/>
<dbReference type="CDD" id="cd17544">
    <property type="entry name" value="REC_2_GGDEF"/>
    <property type="match status" value="1"/>
</dbReference>